<dbReference type="RefSeq" id="WP_046276456.1">
    <property type="nucleotide sequence ID" value="NZ_LATL02000145.1"/>
</dbReference>
<evidence type="ECO:0008006" key="4">
    <source>
        <dbReference type="Google" id="ProtNLM"/>
    </source>
</evidence>
<keyword evidence="1" id="KW-0812">Transmembrane</keyword>
<dbReference type="AlphaFoldDB" id="A0A0F5YM70"/>
<organism evidence="2 3">
    <name type="scientific">Limnoraphis robusta CS-951</name>
    <dbReference type="NCBI Taxonomy" id="1637645"/>
    <lineage>
        <taxon>Bacteria</taxon>
        <taxon>Bacillati</taxon>
        <taxon>Cyanobacteriota</taxon>
        <taxon>Cyanophyceae</taxon>
        <taxon>Oscillatoriophycideae</taxon>
        <taxon>Oscillatoriales</taxon>
        <taxon>Sirenicapillariaceae</taxon>
        <taxon>Limnoraphis</taxon>
    </lineage>
</organism>
<name>A0A0F5YM70_9CYAN</name>
<dbReference type="SUPFAM" id="SSF54523">
    <property type="entry name" value="Pili subunits"/>
    <property type="match status" value="1"/>
</dbReference>
<gene>
    <name evidence="2" type="ORF">WN50_00120</name>
</gene>
<proteinExistence type="predicted"/>
<sequence>MKPNTRLKCDRQISRKPFTSLASSSKVRYTTGYTITEILLVVGLISIFAGIAVPAWMGFISRQQLRTGATRVYWAMRSAQSEARRQKTSVQATFREENGRIQLTVHQPNILPANISDAAWETLPRGVEVDKGQDETTLRKINPATNQVTTADTNYYRALFNYKGCPVYNPSNECTQTSIQAKGRLGLKHKNLEKSKRCVIISTLIGVVRTGQEQPRKEPGTDRFCY</sequence>
<comment type="caution">
    <text evidence="2">The sequence shown here is derived from an EMBL/GenBank/DDBJ whole genome shotgun (WGS) entry which is preliminary data.</text>
</comment>
<dbReference type="InterPro" id="IPR045584">
    <property type="entry name" value="Pilin-like"/>
</dbReference>
<evidence type="ECO:0000256" key="1">
    <source>
        <dbReference type="SAM" id="Phobius"/>
    </source>
</evidence>
<evidence type="ECO:0000313" key="2">
    <source>
        <dbReference type="EMBL" id="KKD40024.1"/>
    </source>
</evidence>
<keyword evidence="1" id="KW-1133">Transmembrane helix</keyword>
<dbReference type="OrthoDB" id="468456at2"/>
<dbReference type="EMBL" id="LATL02000145">
    <property type="protein sequence ID" value="KKD40024.1"/>
    <property type="molecule type" value="Genomic_DNA"/>
</dbReference>
<dbReference type="Gene3D" id="3.30.700.10">
    <property type="entry name" value="Glycoprotein, Type 4 Pilin"/>
    <property type="match status" value="1"/>
</dbReference>
<accession>A0A0F5YM70</accession>
<keyword evidence="1" id="KW-0472">Membrane</keyword>
<reference evidence="2 3" key="1">
    <citation type="submission" date="2015-06" db="EMBL/GenBank/DDBJ databases">
        <title>Draft genome assembly of filamentous brackish cyanobacterium Limnoraphis robusta strain CS-951.</title>
        <authorList>
            <person name="Willis A."/>
            <person name="Parks M."/>
            <person name="Burford M.A."/>
        </authorList>
    </citation>
    <scope>NUCLEOTIDE SEQUENCE [LARGE SCALE GENOMIC DNA]</scope>
    <source>
        <strain evidence="2 3">CS-951</strain>
    </source>
</reference>
<evidence type="ECO:0000313" key="3">
    <source>
        <dbReference type="Proteomes" id="UP000033607"/>
    </source>
</evidence>
<dbReference type="Proteomes" id="UP000033607">
    <property type="component" value="Unassembled WGS sequence"/>
</dbReference>
<protein>
    <recommendedName>
        <fullName evidence="4">Methylase</fullName>
    </recommendedName>
</protein>
<feature type="transmembrane region" description="Helical" evidence="1">
    <location>
        <begin position="38"/>
        <end position="59"/>
    </location>
</feature>